<dbReference type="STRING" id="336963.C4JP27"/>
<dbReference type="InterPro" id="IPR001466">
    <property type="entry name" value="Beta-lactam-related"/>
</dbReference>
<dbReference type="GeneID" id="8439433"/>
<dbReference type="InterPro" id="IPR049551">
    <property type="entry name" value="PKS_DH_C"/>
</dbReference>
<dbReference type="SUPFAM" id="SSF51735">
    <property type="entry name" value="NAD(P)-binding Rossmann-fold domains"/>
    <property type="match status" value="2"/>
</dbReference>
<dbReference type="SMART" id="SM00829">
    <property type="entry name" value="PKS_ER"/>
    <property type="match status" value="1"/>
</dbReference>
<dbReference type="CDD" id="cd02440">
    <property type="entry name" value="AdoMet_MTases"/>
    <property type="match status" value="1"/>
</dbReference>
<evidence type="ECO:0000313" key="13">
    <source>
        <dbReference type="Proteomes" id="UP000002058"/>
    </source>
</evidence>
<dbReference type="Gene3D" id="3.90.180.10">
    <property type="entry name" value="Medium-chain alcohol dehydrogenases, catalytic domain"/>
    <property type="match status" value="1"/>
</dbReference>
<dbReference type="InterPro" id="IPR056501">
    <property type="entry name" value="NAD-bd_HRPKS_sdrA"/>
</dbReference>
<dbReference type="InterPro" id="IPR013968">
    <property type="entry name" value="PKS_KR"/>
</dbReference>
<dbReference type="Gene3D" id="3.40.50.150">
    <property type="entry name" value="Vaccinia Virus protein VP39"/>
    <property type="match status" value="1"/>
</dbReference>
<dbReference type="InterPro" id="IPR016035">
    <property type="entry name" value="Acyl_Trfase/lysoPLipase"/>
</dbReference>
<dbReference type="SUPFAM" id="SSF53335">
    <property type="entry name" value="S-adenosyl-L-methionine-dependent methyltransferases"/>
    <property type="match status" value="1"/>
</dbReference>
<dbReference type="EMBL" id="CH476616">
    <property type="protein sequence ID" value="EEP78241.1"/>
    <property type="molecule type" value="Genomic_DNA"/>
</dbReference>
<dbReference type="SUPFAM" id="SSF52151">
    <property type="entry name" value="FabD/lysophospholipase-like"/>
    <property type="match status" value="1"/>
</dbReference>
<dbReference type="SMART" id="SM00827">
    <property type="entry name" value="PKS_AT"/>
    <property type="match status" value="1"/>
</dbReference>
<feature type="region of interest" description="Disordered" evidence="9">
    <location>
        <begin position="434"/>
        <end position="476"/>
    </location>
</feature>
<dbReference type="VEuPathDB" id="FungiDB:UREG_03086"/>
<dbReference type="InterPro" id="IPR036736">
    <property type="entry name" value="ACP-like_sf"/>
</dbReference>
<dbReference type="InterPro" id="IPR057326">
    <property type="entry name" value="KR_dom"/>
</dbReference>
<dbReference type="Pfam" id="PF08659">
    <property type="entry name" value="KR"/>
    <property type="match status" value="1"/>
</dbReference>
<dbReference type="InterPro" id="IPR042104">
    <property type="entry name" value="PKS_dehydratase_sf"/>
</dbReference>
<dbReference type="PANTHER" id="PTHR43775:SF37">
    <property type="entry name" value="SI:DKEY-61P9.11"/>
    <property type="match status" value="1"/>
</dbReference>
<dbReference type="InParanoid" id="C4JP27"/>
<dbReference type="SUPFAM" id="SSF47336">
    <property type="entry name" value="ACP-like"/>
    <property type="match status" value="1"/>
</dbReference>
<keyword evidence="13" id="KW-1185">Reference proteome</keyword>
<keyword evidence="5" id="KW-0560">Oxidoreductase</keyword>
<evidence type="ECO:0008006" key="14">
    <source>
        <dbReference type="Google" id="ProtNLM"/>
    </source>
</evidence>
<dbReference type="RefSeq" id="XP_002543570.1">
    <property type="nucleotide sequence ID" value="XM_002543524.1"/>
</dbReference>
<dbReference type="Proteomes" id="UP000002058">
    <property type="component" value="Unassembled WGS sequence"/>
</dbReference>
<dbReference type="Gene3D" id="3.40.710.10">
    <property type="entry name" value="DD-peptidase/beta-lactamase superfamily"/>
    <property type="match status" value="1"/>
</dbReference>
<dbReference type="InterPro" id="IPR050091">
    <property type="entry name" value="PKS_NRPS_Biosynth_Enz"/>
</dbReference>
<dbReference type="CDD" id="cd05195">
    <property type="entry name" value="enoyl_red"/>
    <property type="match status" value="1"/>
</dbReference>
<dbReference type="InterPro" id="IPR029063">
    <property type="entry name" value="SAM-dependent_MTases_sf"/>
</dbReference>
<sequence length="2597" mass="283931">MVGSNGKNNGITLPSAAAQELAIRTAYEHSGPLNYESVAYVECHGTGTPTGDPIETTAIANVFASGRDWHNPPYIGSTKPQVGHGEAGSALTSVIKVVLSMENGIIPGTIGIQKLNPKLDLRGSRLSVVNKNIPWPADRAKRASVNSTGYGGANGHVVLESLDEYLKDIDLKRLPSRLTFDPHSSILQDLFLLPVCAHDEYSLTKNVENILQVVEKSTYDIHELLYTMTQRRSKFAHRAVLPITISDNTPVTVGEPLTGRANLSVPTVAFVFTGQGAQWAGMGRELLSQYPSVRGTFRKLNNALSQLNEAPSWTIQAEDAIIAAYLRGLHATLTQEPGAMMAVAMGAADAEKFLAEQGIVPEDAVVACINSPESITLSGNPNAIDTIQGVLRSRSILSKKLSTGGKAYHSLRMKEVGSGYGEAVLRATTQPQMTNGVKSQTSTNGIKNHGGLNGHSNGVNGAAKSSSALSRMKAQKTTSASPVMISSVTLQALKATDIDGNYWQKNLESPVLFNPAMKSLLGLKFGPEDRHVDCLIEIGRNHNAEEDMMKLATSIFIKGYPINMLHVNGQNSYRPAKPLVGLPMYPWNHTTPQPLLLNRITKDYKFATHPRHDLIGSRLPGGNRMEPIWRNNLRLKDVPWIQDHVIGNTVIVPGAAYIAMAVEAAAQFAEDDELGGPSFDFNDARFHLHTVAVKSALVIPASGTADIMINLKPTDASATHNRFDFKICSVTDSRWTEHAEGSISYELTRGTRAIASNFAGETEEPIFQEKIGKDAWYDRLKYRGFDFGPYFRVIDEIEVLPYQSRARAKAPILLTRDKDTPFESRYAIHPLTIDAVLQGRVVAVYDSRAEKEEATQIPVFVEDMVINPASWAKNQTGIIDSVAWTEGARTGGSHSTLTTEDGVEIISTKRVKWRQFENQGSQEKMTVSLAREPYYRLHWKPDVDFLDSEKATRLYHSDFQSPSGAAYLDEVFHIRTRLETVTVLYICEALAHVKKEELPTDPSLRWVHGYYNWLTYVRDQAANGRMVLCDSDATQLSADQRVSRIEQLLSELPGDFPQLEYNAIIRKNMAGILNGSVSGVDLAVKAEILARVYADGSIHDAARKNLASVVDILAHKNPTMRVLEVGAGTGSCTSVALEVLNTYDKLTGHAKRYTDYTFTDISPSFFEKAEELFGEYPALIFKTFDLEHDPANQGFNYGEYDLILASNVIHAPGNTDRLLKNCRKLLKPGGKVVMLEITQTESLTPVQFAFGTLPSFWGCLEDADGDRALGPFRTLPSWEGQLLKSGFSGLDLILRDFPDPLALESIMVSTAVEESTVVKASVPALDPVVIVHSAAQNELAIAVARIIGESGTKVSHCSLTELPGLAANGQLHTYIVLEELESPVLMDMKPQQFDGLQKLVHTAAVILWVTGGDLMVGGNPALAMAHGINTTLMNENSAKNLRFAVFDLDKTVSSEILSIANHIVDITSKVCKAASREECETDFMLKDGVIYVSRVVPDMQLNEEFMLDSGDGRVDQDFPTCGNVLLALETPGLLDTIYFQETVSCATELGADEIEIETKAVGLNMKDYVIAMGNFESVKSSNESTGIVSRVGANVNGFVAGDKVICLERGYYDTFLRSPANKCLKLSDDEDLEQMATVGIAHGTALYALKYLAQLEPEESVLIQAATGGLGLAAIQGVDVVLSTISGPGFHESLSCLAPCGRLIDVGRGNVLDKGKMALHVFDKMKPIKIDKAFHITEMESALRYFGQGQHIGKVVLTYGPTENKVKLKGVLKPKGINANNSYLLAGCHGGLGHSMADSLIRHGARNLVFLSRSSEQKREIASFVARAREQGVNVVTIQGDVTKVADVERAVRQAVCMGPLKGVVHAAMVLQDAFFDTMNLEKFNIAVRPKVFGALNLHNATIEADADLDFFFMTSSTVTYVGHISQSNYAAANAVLDNLARKRREMGLPATTISLGPIKGVGTLNRKPEYAENLLRSGLIEAPESEFIYHFERLIKEQPDSKHFDRNTQAHILTGVEYTKHDLSMVQVSRIEQDRRSALLVTTLAARKAAVGDGNAAADTNGDEIPEIPEDRNKAIIVLADAVARRLAKLLFISSDDIDITRPLSHFGIDSMSGSEMIHWLRQKFSVGMSFLEMLDPGCTSKHLAGVIYDTAQKAKTAAVPVTNGVNGTSHATSNGVNGHTPSEKPQAASEEYVNLLGSHMEEFSKTLKKAVSGPKPVANSYVCSVIDKAGTQLYSQAEGFISHDSSKEVGFDSVYWIASMTKLITTVAFMICVERGQVALDDDVLPILPDLCLLPVLDGVDNVGRYRVKKRTKPITFRSLLTHQSGCGYHSSPRLTKWAKENDRKESVFDNDFEVMKSFPLMFEPEEGWMYGSGVDWAGEAIARLNNTTLEEFMQTNIWEPLGMTSTTFHPDKHPGMLESKVTMYDRDEATGALIPGIAMSRIPAVHECGGHGLWSTPRDWTKFISMLLADGGPILQKSSVDEIFKPQPVVSGELQELLSGPLRPFLRATVDEHAGRIEIALGGPLYVDPIPGKRSAGTLQWSGRPNLFWWIDRSKGVAATTFTQTISQADPRFEELTSTFEKAVYADFGGFLLN</sequence>
<keyword evidence="3" id="KW-0808">Transferase</keyword>
<evidence type="ECO:0000256" key="1">
    <source>
        <dbReference type="ARBA" id="ARBA00022450"/>
    </source>
</evidence>
<evidence type="ECO:0000256" key="3">
    <source>
        <dbReference type="ARBA" id="ARBA00022679"/>
    </source>
</evidence>
<evidence type="ECO:0000256" key="8">
    <source>
        <dbReference type="PROSITE-ProRule" id="PRU01363"/>
    </source>
</evidence>
<feature type="region of interest" description="Disordered" evidence="9">
    <location>
        <begin position="2164"/>
        <end position="2186"/>
    </location>
</feature>
<accession>C4JP27</accession>
<feature type="domain" description="Ketosynthase family 3 (KS3)" evidence="10">
    <location>
        <begin position="1"/>
        <end position="161"/>
    </location>
</feature>
<dbReference type="InterPro" id="IPR049552">
    <property type="entry name" value="PKS_DH_N"/>
</dbReference>
<dbReference type="InterPro" id="IPR020843">
    <property type="entry name" value="ER"/>
</dbReference>
<dbReference type="Pfam" id="PF08242">
    <property type="entry name" value="Methyltransf_12"/>
    <property type="match status" value="1"/>
</dbReference>
<feature type="domain" description="PKS/mFAS DH" evidence="11">
    <location>
        <begin position="612"/>
        <end position="922"/>
    </location>
</feature>
<dbReference type="GO" id="GO:0031177">
    <property type="term" value="F:phosphopantetheine binding"/>
    <property type="evidence" value="ECO:0007669"/>
    <property type="project" value="InterPro"/>
</dbReference>
<dbReference type="SMART" id="SM00823">
    <property type="entry name" value="PKS_PP"/>
    <property type="match status" value="1"/>
</dbReference>
<evidence type="ECO:0000256" key="9">
    <source>
        <dbReference type="SAM" id="MobiDB-lite"/>
    </source>
</evidence>
<dbReference type="GO" id="GO:0016491">
    <property type="term" value="F:oxidoreductase activity"/>
    <property type="evidence" value="ECO:0007669"/>
    <property type="project" value="UniProtKB-KW"/>
</dbReference>
<dbReference type="OMA" id="PRYLIHP"/>
<dbReference type="Pfam" id="PF16197">
    <property type="entry name" value="KAsynt_C_assoc"/>
    <property type="match status" value="1"/>
</dbReference>
<dbReference type="SMART" id="SM00825">
    <property type="entry name" value="PKS_KS"/>
    <property type="match status" value="1"/>
</dbReference>
<dbReference type="InterPro" id="IPR049900">
    <property type="entry name" value="PKS_mFAS_DH"/>
</dbReference>
<dbReference type="InterPro" id="IPR016039">
    <property type="entry name" value="Thiolase-like"/>
</dbReference>
<dbReference type="SUPFAM" id="SSF50129">
    <property type="entry name" value="GroES-like"/>
    <property type="match status" value="1"/>
</dbReference>
<dbReference type="Pfam" id="PF08240">
    <property type="entry name" value="ADH_N"/>
    <property type="match status" value="1"/>
</dbReference>
<evidence type="ECO:0000256" key="6">
    <source>
        <dbReference type="ARBA" id="ARBA00023268"/>
    </source>
</evidence>
<dbReference type="Gene3D" id="3.40.47.10">
    <property type="match status" value="1"/>
</dbReference>
<dbReference type="InterPro" id="IPR013154">
    <property type="entry name" value="ADH-like_N"/>
</dbReference>
<dbReference type="OrthoDB" id="329835at2759"/>
<dbReference type="InterPro" id="IPR020807">
    <property type="entry name" value="PKS_DH"/>
</dbReference>
<evidence type="ECO:0000256" key="5">
    <source>
        <dbReference type="ARBA" id="ARBA00023002"/>
    </source>
</evidence>
<dbReference type="KEGG" id="ure:UREG_03086"/>
<feature type="region of interest" description="C-terminal hotdog fold" evidence="8">
    <location>
        <begin position="768"/>
        <end position="922"/>
    </location>
</feature>
<dbReference type="SUPFAM" id="SSF56601">
    <property type="entry name" value="beta-lactamase/transpeptidase-like"/>
    <property type="match status" value="1"/>
</dbReference>
<dbReference type="InterPro" id="IPR016036">
    <property type="entry name" value="Malonyl_transacylase_ACP-bd"/>
</dbReference>
<dbReference type="Pfam" id="PF00698">
    <property type="entry name" value="Acyl_transf_1"/>
    <property type="match status" value="1"/>
</dbReference>
<dbReference type="HOGENOM" id="CLU_000022_31_0_1"/>
<dbReference type="Pfam" id="PF21089">
    <property type="entry name" value="PKS_DH_N"/>
    <property type="match status" value="1"/>
</dbReference>
<gene>
    <name evidence="12" type="ORF">UREG_03086</name>
</gene>
<dbReference type="Gene3D" id="3.40.366.10">
    <property type="entry name" value="Malonyl-Coenzyme A Acyl Carrier Protein, domain 2"/>
    <property type="match status" value="3"/>
</dbReference>
<dbReference type="SUPFAM" id="SSF55048">
    <property type="entry name" value="Probable ACP-binding domain of malonyl-CoA ACP transacylase"/>
    <property type="match status" value="1"/>
</dbReference>
<name>C4JP27_UNCRE</name>
<dbReference type="Gene3D" id="3.10.129.110">
    <property type="entry name" value="Polyketide synthase dehydratase"/>
    <property type="match status" value="1"/>
</dbReference>
<feature type="active site" description="Proton donor; for dehydratase activity" evidence="8">
    <location>
        <position position="834"/>
    </location>
</feature>
<keyword evidence="7" id="KW-0012">Acyltransferase</keyword>
<dbReference type="GO" id="GO:0006633">
    <property type="term" value="P:fatty acid biosynthetic process"/>
    <property type="evidence" value="ECO:0007669"/>
    <property type="project" value="TreeGrafter"/>
</dbReference>
<dbReference type="Gene3D" id="1.10.1200.10">
    <property type="entry name" value="ACP-like"/>
    <property type="match status" value="1"/>
</dbReference>
<keyword evidence="2" id="KW-0597">Phosphoprotein</keyword>
<dbReference type="InterPro" id="IPR013217">
    <property type="entry name" value="Methyltransf_12"/>
</dbReference>
<dbReference type="eggNOG" id="KOG1202">
    <property type="taxonomic scope" value="Eukaryota"/>
</dbReference>
<dbReference type="InterPro" id="IPR032821">
    <property type="entry name" value="PKS_assoc"/>
</dbReference>
<evidence type="ECO:0000256" key="2">
    <source>
        <dbReference type="ARBA" id="ARBA00022553"/>
    </source>
</evidence>
<dbReference type="InterPro" id="IPR009081">
    <property type="entry name" value="PP-bd_ACP"/>
</dbReference>
<feature type="compositionally biased region" description="Polar residues" evidence="9">
    <location>
        <begin position="454"/>
        <end position="476"/>
    </location>
</feature>
<dbReference type="InterPro" id="IPR036291">
    <property type="entry name" value="NAD(P)-bd_dom_sf"/>
</dbReference>
<dbReference type="SUPFAM" id="SSF53901">
    <property type="entry name" value="Thiolase-like"/>
    <property type="match status" value="1"/>
</dbReference>
<dbReference type="InterPro" id="IPR014043">
    <property type="entry name" value="Acyl_transferase_dom"/>
</dbReference>
<dbReference type="PROSITE" id="PS52019">
    <property type="entry name" value="PKS_MFAS_DH"/>
    <property type="match status" value="1"/>
</dbReference>
<evidence type="ECO:0000256" key="4">
    <source>
        <dbReference type="ARBA" id="ARBA00022857"/>
    </source>
</evidence>
<feature type="region of interest" description="N-terminal hotdog fold" evidence="8">
    <location>
        <begin position="612"/>
        <end position="750"/>
    </location>
</feature>
<dbReference type="InterPro" id="IPR020806">
    <property type="entry name" value="PKS_PP-bd"/>
</dbReference>
<evidence type="ECO:0000259" key="11">
    <source>
        <dbReference type="PROSITE" id="PS52019"/>
    </source>
</evidence>
<dbReference type="Pfam" id="PF00550">
    <property type="entry name" value="PP-binding"/>
    <property type="match status" value="1"/>
</dbReference>
<dbReference type="Pfam" id="PF02801">
    <property type="entry name" value="Ketoacyl-synt_C"/>
    <property type="match status" value="1"/>
</dbReference>
<organism evidence="12 13">
    <name type="scientific">Uncinocarpus reesii (strain UAMH 1704)</name>
    <dbReference type="NCBI Taxonomy" id="336963"/>
    <lineage>
        <taxon>Eukaryota</taxon>
        <taxon>Fungi</taxon>
        <taxon>Dikarya</taxon>
        <taxon>Ascomycota</taxon>
        <taxon>Pezizomycotina</taxon>
        <taxon>Eurotiomycetes</taxon>
        <taxon>Eurotiomycetidae</taxon>
        <taxon>Onygenales</taxon>
        <taxon>Onygenaceae</taxon>
        <taxon>Uncinocarpus</taxon>
    </lineage>
</organism>
<dbReference type="PANTHER" id="PTHR43775">
    <property type="entry name" value="FATTY ACID SYNTHASE"/>
    <property type="match status" value="1"/>
</dbReference>
<keyword evidence="1" id="KW-0596">Phosphopantetheine</keyword>
<evidence type="ECO:0000313" key="12">
    <source>
        <dbReference type="EMBL" id="EEP78241.1"/>
    </source>
</evidence>
<proteinExistence type="predicted"/>
<dbReference type="SMART" id="SM00826">
    <property type="entry name" value="PKS_DH"/>
    <property type="match status" value="1"/>
</dbReference>
<evidence type="ECO:0000256" key="7">
    <source>
        <dbReference type="ARBA" id="ARBA00023315"/>
    </source>
</evidence>
<dbReference type="PROSITE" id="PS52004">
    <property type="entry name" value="KS3_2"/>
    <property type="match status" value="1"/>
</dbReference>
<dbReference type="Pfam" id="PF23114">
    <property type="entry name" value="NAD-bd_HRPKS_sdrA"/>
    <property type="match status" value="1"/>
</dbReference>
<keyword evidence="6" id="KW-0511">Multifunctional enzyme</keyword>
<feature type="active site" description="Proton acceptor; for dehydratase activity" evidence="8">
    <location>
        <position position="644"/>
    </location>
</feature>
<reference evidence="13" key="1">
    <citation type="journal article" date="2009" name="Genome Res.">
        <title>Comparative genomic analyses of the human fungal pathogens Coccidioides and their relatives.</title>
        <authorList>
            <person name="Sharpton T.J."/>
            <person name="Stajich J.E."/>
            <person name="Rounsley S.D."/>
            <person name="Gardner M.J."/>
            <person name="Wortman J.R."/>
            <person name="Jordar V.S."/>
            <person name="Maiti R."/>
            <person name="Kodira C.D."/>
            <person name="Neafsey D.E."/>
            <person name="Zeng Q."/>
            <person name="Hung C.-Y."/>
            <person name="McMahan C."/>
            <person name="Muszewska A."/>
            <person name="Grynberg M."/>
            <person name="Mandel M.A."/>
            <person name="Kellner E.M."/>
            <person name="Barker B.M."/>
            <person name="Galgiani J.N."/>
            <person name="Orbach M.J."/>
            <person name="Kirkland T.N."/>
            <person name="Cole G.T."/>
            <person name="Henn M.R."/>
            <person name="Birren B.W."/>
            <person name="Taylor J.W."/>
        </authorList>
    </citation>
    <scope>NUCLEOTIDE SEQUENCE [LARGE SCALE GENOMIC DNA]</scope>
    <source>
        <strain evidence="13">UAMH 1704</strain>
    </source>
</reference>
<feature type="compositionally biased region" description="Polar residues" evidence="9">
    <location>
        <begin position="2165"/>
        <end position="2182"/>
    </location>
</feature>
<dbReference type="Pfam" id="PF14765">
    <property type="entry name" value="PS-DH"/>
    <property type="match status" value="1"/>
</dbReference>
<dbReference type="InterPro" id="IPR012338">
    <property type="entry name" value="Beta-lactam/transpept-like"/>
</dbReference>
<keyword evidence="4" id="KW-0521">NADP</keyword>
<dbReference type="InterPro" id="IPR001227">
    <property type="entry name" value="Ac_transferase_dom_sf"/>
</dbReference>
<protein>
    <recommendedName>
        <fullName evidence="14">Carrier domain-containing protein</fullName>
    </recommendedName>
</protein>
<evidence type="ECO:0000259" key="10">
    <source>
        <dbReference type="PROSITE" id="PS52004"/>
    </source>
</evidence>
<dbReference type="SMART" id="SM00822">
    <property type="entry name" value="PKS_KR"/>
    <property type="match status" value="1"/>
</dbReference>
<dbReference type="GO" id="GO:0004312">
    <property type="term" value="F:fatty acid synthase activity"/>
    <property type="evidence" value="ECO:0007669"/>
    <property type="project" value="TreeGrafter"/>
</dbReference>
<dbReference type="InterPro" id="IPR014031">
    <property type="entry name" value="Ketoacyl_synth_C"/>
</dbReference>
<dbReference type="Pfam" id="PF00144">
    <property type="entry name" value="Beta-lactamase"/>
    <property type="match status" value="1"/>
</dbReference>
<dbReference type="InterPro" id="IPR020841">
    <property type="entry name" value="PKS_Beta-ketoAc_synthase_dom"/>
</dbReference>
<dbReference type="Gene3D" id="3.40.50.720">
    <property type="entry name" value="NAD(P)-binding Rossmann-like Domain"/>
    <property type="match status" value="2"/>
</dbReference>
<feature type="compositionally biased region" description="Polar residues" evidence="9">
    <location>
        <begin position="434"/>
        <end position="446"/>
    </location>
</feature>
<dbReference type="CDD" id="cd00833">
    <property type="entry name" value="PKS"/>
    <property type="match status" value="1"/>
</dbReference>
<dbReference type="GO" id="GO:0044550">
    <property type="term" value="P:secondary metabolite biosynthetic process"/>
    <property type="evidence" value="ECO:0007669"/>
    <property type="project" value="UniProtKB-ARBA"/>
</dbReference>
<dbReference type="InterPro" id="IPR011032">
    <property type="entry name" value="GroES-like_sf"/>
</dbReference>